<dbReference type="Gene3D" id="2.60.120.380">
    <property type="match status" value="1"/>
</dbReference>
<feature type="transmembrane region" description="Helical" evidence="1">
    <location>
        <begin position="44"/>
        <end position="66"/>
    </location>
</feature>
<accession>A0A5M3TE11</accession>
<name>A0A5M3TE11_LIMPL</name>
<keyword evidence="1" id="KW-0472">Membrane</keyword>
<evidence type="ECO:0000256" key="1">
    <source>
        <dbReference type="SAM" id="Phobius"/>
    </source>
</evidence>
<dbReference type="Proteomes" id="UP000326169">
    <property type="component" value="Unassembled WGS sequence"/>
</dbReference>
<dbReference type="EMBL" id="BIMW01000175">
    <property type="protein sequence ID" value="GCE96218.1"/>
    <property type="molecule type" value="Genomic_DNA"/>
</dbReference>
<organism evidence="2 3">
    <name type="scientific">Limnospira platensis NIES-46</name>
    <dbReference type="NCBI Taxonomy" id="1236695"/>
    <lineage>
        <taxon>Bacteria</taxon>
        <taxon>Bacillati</taxon>
        <taxon>Cyanobacteriota</taxon>
        <taxon>Cyanophyceae</taxon>
        <taxon>Oscillatoriophycideae</taxon>
        <taxon>Oscillatoriales</taxon>
        <taxon>Sirenicapillariaceae</taxon>
        <taxon>Limnospira</taxon>
    </lineage>
</organism>
<evidence type="ECO:0000313" key="2">
    <source>
        <dbReference type="EMBL" id="GCE96218.1"/>
    </source>
</evidence>
<proteinExistence type="predicted"/>
<evidence type="ECO:0000313" key="3">
    <source>
        <dbReference type="Proteomes" id="UP000326169"/>
    </source>
</evidence>
<sequence length="191" mass="21254">MIKFSLKSHRLYFPIGGRAYNQVTLPYTLNQVPMKLRFKPSRNVASYSTVAISIAMAITLGLPGAASDRRFVQQVRQQLTQAGVALGISGSYQLSHEPYVGDIGHNQKDYLYLNLNSGSSYVLVGVCDEDCRDIDLSLYDENNNLIDSDTALDDYPMVEVDPKWNGRFKVEVTMANCNASTCYYGVGVFAR</sequence>
<keyword evidence="1" id="KW-0812">Transmembrane</keyword>
<reference evidence="2 3" key="1">
    <citation type="journal article" date="2019" name="J Genomics">
        <title>The Draft Genome of a Hydrogen-producing Cyanobacterium, Arthrospira platensis NIES-46.</title>
        <authorList>
            <person name="Suzuki S."/>
            <person name="Yamaguchi H."/>
            <person name="Kawachi M."/>
        </authorList>
    </citation>
    <scope>NUCLEOTIDE SEQUENCE [LARGE SCALE GENOMIC DNA]</scope>
    <source>
        <strain evidence="2 3">NIES-46</strain>
    </source>
</reference>
<comment type="caution">
    <text evidence="2">The sequence shown here is derived from an EMBL/GenBank/DDBJ whole genome shotgun (WGS) entry which is preliminary data.</text>
</comment>
<keyword evidence="1" id="KW-1133">Transmembrane helix</keyword>
<gene>
    <name evidence="2" type="ORF">NIES46_42870</name>
</gene>
<keyword evidence="3" id="KW-1185">Reference proteome</keyword>
<protein>
    <submittedName>
        <fullName evidence="2">Uncharacterized protein</fullName>
    </submittedName>
</protein>